<dbReference type="PROSITE" id="PS50965">
    <property type="entry name" value="NERD"/>
    <property type="match status" value="1"/>
</dbReference>
<organism evidence="2 3">
    <name type="scientific">Micromonospora kangleipakensis</name>
    <dbReference type="NCBI Taxonomy" id="1077942"/>
    <lineage>
        <taxon>Bacteria</taxon>
        <taxon>Bacillati</taxon>
        <taxon>Actinomycetota</taxon>
        <taxon>Actinomycetes</taxon>
        <taxon>Micromonosporales</taxon>
        <taxon>Micromonosporaceae</taxon>
        <taxon>Micromonospora</taxon>
    </lineage>
</organism>
<keyword evidence="3" id="KW-1185">Reference proteome</keyword>
<dbReference type="AlphaFoldDB" id="A0A4Q8B920"/>
<dbReference type="InterPro" id="IPR027417">
    <property type="entry name" value="P-loop_NTPase"/>
</dbReference>
<evidence type="ECO:0000313" key="3">
    <source>
        <dbReference type="Proteomes" id="UP000294114"/>
    </source>
</evidence>
<proteinExistence type="predicted"/>
<dbReference type="Proteomes" id="UP000294114">
    <property type="component" value="Unassembled WGS sequence"/>
</dbReference>
<dbReference type="OrthoDB" id="4509614at2"/>
<dbReference type="Pfam" id="PF08378">
    <property type="entry name" value="NERD"/>
    <property type="match status" value="1"/>
</dbReference>
<dbReference type="SUPFAM" id="SSF52540">
    <property type="entry name" value="P-loop containing nucleoside triphosphate hydrolases"/>
    <property type="match status" value="1"/>
</dbReference>
<evidence type="ECO:0000259" key="1">
    <source>
        <dbReference type="PROSITE" id="PS50965"/>
    </source>
</evidence>
<dbReference type="Gene3D" id="3.40.50.300">
    <property type="entry name" value="P-loop containing nucleotide triphosphate hydrolases"/>
    <property type="match status" value="2"/>
</dbReference>
<gene>
    <name evidence="2" type="ORF">EV384_2041</name>
</gene>
<reference evidence="2 3" key="1">
    <citation type="submission" date="2019-02" db="EMBL/GenBank/DDBJ databases">
        <title>Sequencing the genomes of 1000 actinobacteria strains.</title>
        <authorList>
            <person name="Klenk H.-P."/>
        </authorList>
    </citation>
    <scope>NUCLEOTIDE SEQUENCE [LARGE SCALE GENOMIC DNA]</scope>
    <source>
        <strain evidence="2 3">DSM 45612</strain>
    </source>
</reference>
<accession>A0A4Q8B920</accession>
<name>A0A4Q8B920_9ACTN</name>
<comment type="caution">
    <text evidence="2">The sequence shown here is derived from an EMBL/GenBank/DDBJ whole genome shotgun (WGS) entry which is preliminary data.</text>
</comment>
<evidence type="ECO:0000313" key="2">
    <source>
        <dbReference type="EMBL" id="RZU73625.1"/>
    </source>
</evidence>
<protein>
    <submittedName>
        <fullName evidence="2">Uncharacterized protein DUF2075</fullName>
    </submittedName>
</protein>
<dbReference type="EMBL" id="SHLD01000001">
    <property type="protein sequence ID" value="RZU73625.1"/>
    <property type="molecule type" value="Genomic_DNA"/>
</dbReference>
<dbReference type="InterPro" id="IPR011528">
    <property type="entry name" value="NERD"/>
</dbReference>
<feature type="domain" description="NERD" evidence="1">
    <location>
        <begin position="13"/>
        <end position="130"/>
    </location>
</feature>
<dbReference type="RefSeq" id="WP_130332282.1">
    <property type="nucleotide sequence ID" value="NZ_SHLD01000001.1"/>
</dbReference>
<sequence length="527" mass="57496">MRLIPDLGRLGSVGSTAELRVAKLLAQAELPEPATCLYSVHLPAHEYKRMSEVDFLAVWDDTVLVIEVKGGRLGRYGGTWTVTDRYGEITEKREGPFGQARSAMFALEARLQERIPALDVAFGYLVVTPDQELGDDLEWEPQQHVDFRSMTVSGIEKALEEARRFWKSRTGRPVRGGAYRELLRMLRPDFDRVPTLGSSMVNLESEYVRLADRQYDLLLGAERNPRVLCIGGAGSGKTLLAVETARRAARQGHRVMLTCRSEPLARMLREQLRDTDVVCVPFNSALGSGTVDVLVVDEAQDILNVESLLELDELVVGGWSGGRWRVFCDPNNQANVDGAFDRGCFDELAALSSVVDLPFNCRNTATVVHQTQMVTAADLGVARAGEGPPVEYKRCSDKSAVAAVLDAQLKRLRKDEVDLAEVVVVTMCDKVSDSAATATKAYRTGRLVAAAGGSGPAANAARLVTAAEIKGLEAAHVCVVDVDDVYEPVSRARLYVAMTRPRISLWLALADQAWRQIAQGPTAGGAN</sequence>